<protein>
    <submittedName>
        <fullName evidence="1">Uncharacterized protein</fullName>
    </submittedName>
</protein>
<proteinExistence type="predicted"/>
<sequence>MARRIQHYKFEDKRIEGIEPFRKKLGRSFFADVDVRLVNAKTGKPELVVDFHCNYSLTHCLYHFRNGSWGNFDQNLYRTTGINELELQLGNLQRKNPFEIDIAELSLHFTDTSLVVSKIPNNSIAEQFGKIISAVSGNFAHFTKHMTEMPYEIFVPVFTEFSMMPHANVLYRYGGHLRQPMGFFEYWALYFHSNEEGEAAIYDLKNREITEGDFLLLP</sequence>
<gene>
    <name evidence="1" type="ORF">VC82_3003</name>
</gene>
<dbReference type="HOGENOM" id="CLU_1266495_0_0_10"/>
<reference evidence="1 2" key="1">
    <citation type="submission" date="2015-03" db="EMBL/GenBank/DDBJ databases">
        <title>Complete genome sequence of Muricauda lutaonensis CC-HSB-11T, isolated from a coastal hot spring.</title>
        <authorList>
            <person name="Kim K.M."/>
        </authorList>
    </citation>
    <scope>NUCLEOTIDE SEQUENCE [LARGE SCALE GENOMIC DNA]</scope>
    <source>
        <strain evidence="1 2">CC-HSB-11</strain>
    </source>
</reference>
<dbReference type="RefSeq" id="WP_045803064.1">
    <property type="nucleotide sequence ID" value="NZ_CP011071.1"/>
</dbReference>
<dbReference type="Proteomes" id="UP000032726">
    <property type="component" value="Chromosome"/>
</dbReference>
<dbReference type="STRING" id="516051.VC82_3003"/>
<evidence type="ECO:0000313" key="1">
    <source>
        <dbReference type="EMBL" id="AKA36547.1"/>
    </source>
</evidence>
<evidence type="ECO:0000313" key="2">
    <source>
        <dbReference type="Proteomes" id="UP000032726"/>
    </source>
</evidence>
<dbReference type="AlphaFoldDB" id="A0A0D5YW84"/>
<dbReference type="OrthoDB" id="1418731at2"/>
<keyword evidence="2" id="KW-1185">Reference proteome</keyword>
<dbReference type="EMBL" id="CP011071">
    <property type="protein sequence ID" value="AKA36547.1"/>
    <property type="molecule type" value="Genomic_DNA"/>
</dbReference>
<accession>A0A0D5YW84</accession>
<dbReference type="KEGG" id="mlt:VC82_3003"/>
<name>A0A0D5YW84_9FLAO</name>
<organism evidence="1 2">
    <name type="scientific">Flagellimonas lutaonensis</name>
    <dbReference type="NCBI Taxonomy" id="516051"/>
    <lineage>
        <taxon>Bacteria</taxon>
        <taxon>Pseudomonadati</taxon>
        <taxon>Bacteroidota</taxon>
        <taxon>Flavobacteriia</taxon>
        <taxon>Flavobacteriales</taxon>
        <taxon>Flavobacteriaceae</taxon>
        <taxon>Flagellimonas</taxon>
    </lineage>
</organism>